<keyword evidence="1" id="KW-1133">Transmembrane helix</keyword>
<dbReference type="PANTHER" id="PTHR33128">
    <property type="entry name" value="OS05G0103400 PROTEIN"/>
    <property type="match status" value="1"/>
</dbReference>
<organism evidence="3 4">
    <name type="scientific">Miscanthus lutarioriparius</name>
    <dbReference type="NCBI Taxonomy" id="422564"/>
    <lineage>
        <taxon>Eukaryota</taxon>
        <taxon>Viridiplantae</taxon>
        <taxon>Streptophyta</taxon>
        <taxon>Embryophyta</taxon>
        <taxon>Tracheophyta</taxon>
        <taxon>Spermatophyta</taxon>
        <taxon>Magnoliopsida</taxon>
        <taxon>Liliopsida</taxon>
        <taxon>Poales</taxon>
        <taxon>Poaceae</taxon>
        <taxon>PACMAD clade</taxon>
        <taxon>Panicoideae</taxon>
        <taxon>Andropogonodae</taxon>
        <taxon>Andropogoneae</taxon>
        <taxon>Saccharinae</taxon>
        <taxon>Miscanthus</taxon>
    </lineage>
</organism>
<proteinExistence type="predicted"/>
<reference evidence="3" key="1">
    <citation type="submission" date="2020-10" db="EMBL/GenBank/DDBJ databases">
        <authorList>
            <person name="Han B."/>
            <person name="Lu T."/>
            <person name="Zhao Q."/>
            <person name="Huang X."/>
            <person name="Zhao Y."/>
        </authorList>
    </citation>
    <scope>NUCLEOTIDE SEQUENCE</scope>
</reference>
<feature type="transmembrane region" description="Helical" evidence="1">
    <location>
        <begin position="66"/>
        <end position="89"/>
    </location>
</feature>
<dbReference type="PANTHER" id="PTHR33128:SF78">
    <property type="entry name" value="OS04G0387900 PROTEIN"/>
    <property type="match status" value="1"/>
</dbReference>
<comment type="caution">
    <text evidence="3">The sequence shown here is derived from an EMBL/GenBank/DDBJ whole genome shotgun (WGS) entry which is preliminary data.</text>
</comment>
<evidence type="ECO:0000313" key="3">
    <source>
        <dbReference type="EMBL" id="CAD6263971.1"/>
    </source>
</evidence>
<feature type="signal peptide" evidence="2">
    <location>
        <begin position="1"/>
        <end position="22"/>
    </location>
</feature>
<evidence type="ECO:0000313" key="4">
    <source>
        <dbReference type="Proteomes" id="UP000604825"/>
    </source>
</evidence>
<dbReference type="Pfam" id="PF11820">
    <property type="entry name" value="DUF3339"/>
    <property type="match status" value="2"/>
</dbReference>
<evidence type="ECO:0000256" key="2">
    <source>
        <dbReference type="SAM" id="SignalP"/>
    </source>
</evidence>
<name>A0A811R2Z2_9POAL</name>
<dbReference type="OrthoDB" id="652307at2759"/>
<dbReference type="AlphaFoldDB" id="A0A811R2Z2"/>
<sequence length="92" mass="9894">MLDWAPVVVGVVLFVLLSPGLLIEAPPAHGRAGLAGCRAVPTHRAQPQDRACRWVDFGSLRVTGKATVHTILFFAIFLIVTMACNLHIYTGA</sequence>
<dbReference type="Proteomes" id="UP000604825">
    <property type="component" value="Unassembled WGS sequence"/>
</dbReference>
<evidence type="ECO:0000256" key="1">
    <source>
        <dbReference type="SAM" id="Phobius"/>
    </source>
</evidence>
<keyword evidence="4" id="KW-1185">Reference proteome</keyword>
<keyword evidence="1" id="KW-0472">Membrane</keyword>
<accession>A0A811R2Z2</accession>
<keyword evidence="1" id="KW-0812">Transmembrane</keyword>
<gene>
    <name evidence="3" type="ORF">NCGR_LOCUS47276</name>
</gene>
<dbReference type="InterPro" id="IPR021775">
    <property type="entry name" value="DUF3339"/>
</dbReference>
<dbReference type="EMBL" id="CAJGYO010000012">
    <property type="protein sequence ID" value="CAD6263971.1"/>
    <property type="molecule type" value="Genomic_DNA"/>
</dbReference>
<protein>
    <submittedName>
        <fullName evidence="3">Uncharacterized protein</fullName>
    </submittedName>
</protein>
<feature type="chain" id="PRO_5033066151" evidence="2">
    <location>
        <begin position="23"/>
        <end position="92"/>
    </location>
</feature>
<keyword evidence="2" id="KW-0732">Signal</keyword>